<feature type="non-terminal residue" evidence="1">
    <location>
        <position position="1"/>
    </location>
</feature>
<sequence length="250" mass="29316">LLEIREVLNSERQKKGIDLILLLPNDQEAKIEEKARSQVFDDILLEDWSNYEQKTPGWARDLSKTTDYLSYIQLPTRKLWLLYYPALRRFFLDNYKDIETRFSYVFGKTYNAGNLLYTTANYPLPWSYFPQDWLLKNCWKYEFTSQLELPNPNPVSKEVEVTEEKGHCKHGEFILREGCPQCMEERRQQDEPANTHRPYHLADGAIIPSVTTILSILDKPGLPHWAWDLGRQGLDYREIRDAAGRVGTLA</sequence>
<proteinExistence type="predicted"/>
<name>X1RYF1_9ZZZZ</name>
<dbReference type="AlphaFoldDB" id="X1RYF1"/>
<organism evidence="1">
    <name type="scientific">marine sediment metagenome</name>
    <dbReference type="NCBI Taxonomy" id="412755"/>
    <lineage>
        <taxon>unclassified sequences</taxon>
        <taxon>metagenomes</taxon>
        <taxon>ecological metagenomes</taxon>
    </lineage>
</organism>
<comment type="caution">
    <text evidence="1">The sequence shown here is derived from an EMBL/GenBank/DDBJ whole genome shotgun (WGS) entry which is preliminary data.</text>
</comment>
<evidence type="ECO:0000313" key="1">
    <source>
        <dbReference type="EMBL" id="GAI85683.1"/>
    </source>
</evidence>
<dbReference type="EMBL" id="BARW01011273">
    <property type="protein sequence ID" value="GAI85683.1"/>
    <property type="molecule type" value="Genomic_DNA"/>
</dbReference>
<reference evidence="1" key="1">
    <citation type="journal article" date="2014" name="Front. Microbiol.">
        <title>High frequency of phylogenetically diverse reductive dehalogenase-homologous genes in deep subseafloor sedimentary metagenomes.</title>
        <authorList>
            <person name="Kawai M."/>
            <person name="Futagami T."/>
            <person name="Toyoda A."/>
            <person name="Takaki Y."/>
            <person name="Nishi S."/>
            <person name="Hori S."/>
            <person name="Arai W."/>
            <person name="Tsubouchi T."/>
            <person name="Morono Y."/>
            <person name="Uchiyama I."/>
            <person name="Ito T."/>
            <person name="Fujiyama A."/>
            <person name="Inagaki F."/>
            <person name="Takami H."/>
        </authorList>
    </citation>
    <scope>NUCLEOTIDE SEQUENCE</scope>
    <source>
        <strain evidence="1">Expedition CK06-06</strain>
    </source>
</reference>
<accession>X1RYF1</accession>
<protein>
    <submittedName>
        <fullName evidence="1">Uncharacterized protein</fullName>
    </submittedName>
</protein>
<feature type="non-terminal residue" evidence="1">
    <location>
        <position position="250"/>
    </location>
</feature>
<gene>
    <name evidence="1" type="ORF">S12H4_21804</name>
</gene>